<keyword evidence="3" id="KW-1185">Reference proteome</keyword>
<gene>
    <name evidence="2" type="ORF">CDAR_484241</name>
</gene>
<reference evidence="2 3" key="1">
    <citation type="submission" date="2021-06" db="EMBL/GenBank/DDBJ databases">
        <title>Caerostris darwini draft genome.</title>
        <authorList>
            <person name="Kono N."/>
            <person name="Arakawa K."/>
        </authorList>
    </citation>
    <scope>NUCLEOTIDE SEQUENCE [LARGE SCALE GENOMIC DNA]</scope>
</reference>
<accession>A0AAV4TAQ4</accession>
<evidence type="ECO:0000256" key="1">
    <source>
        <dbReference type="SAM" id="MobiDB-lite"/>
    </source>
</evidence>
<dbReference type="EMBL" id="BPLQ01009118">
    <property type="protein sequence ID" value="GIY41862.1"/>
    <property type="molecule type" value="Genomic_DNA"/>
</dbReference>
<sequence length="85" mass="9890">MGYRPKKGNSPRRGQRLRGREMTPQKNRVKPEEGLGREGVGQILRLLPSCFHPKPSRAAYRDDLSWYEVPYLNQKRQASIVMSKH</sequence>
<name>A0AAV4TAQ4_9ARAC</name>
<proteinExistence type="predicted"/>
<comment type="caution">
    <text evidence="2">The sequence shown here is derived from an EMBL/GenBank/DDBJ whole genome shotgun (WGS) entry which is preliminary data.</text>
</comment>
<feature type="compositionally biased region" description="Basic and acidic residues" evidence="1">
    <location>
        <begin position="18"/>
        <end position="36"/>
    </location>
</feature>
<organism evidence="2 3">
    <name type="scientific">Caerostris darwini</name>
    <dbReference type="NCBI Taxonomy" id="1538125"/>
    <lineage>
        <taxon>Eukaryota</taxon>
        <taxon>Metazoa</taxon>
        <taxon>Ecdysozoa</taxon>
        <taxon>Arthropoda</taxon>
        <taxon>Chelicerata</taxon>
        <taxon>Arachnida</taxon>
        <taxon>Araneae</taxon>
        <taxon>Araneomorphae</taxon>
        <taxon>Entelegynae</taxon>
        <taxon>Araneoidea</taxon>
        <taxon>Araneidae</taxon>
        <taxon>Caerostris</taxon>
    </lineage>
</organism>
<dbReference type="Proteomes" id="UP001054837">
    <property type="component" value="Unassembled WGS sequence"/>
</dbReference>
<feature type="compositionally biased region" description="Basic residues" evidence="1">
    <location>
        <begin position="1"/>
        <end position="17"/>
    </location>
</feature>
<evidence type="ECO:0000313" key="2">
    <source>
        <dbReference type="EMBL" id="GIY41862.1"/>
    </source>
</evidence>
<feature type="region of interest" description="Disordered" evidence="1">
    <location>
        <begin position="1"/>
        <end position="36"/>
    </location>
</feature>
<dbReference type="AlphaFoldDB" id="A0AAV4TAQ4"/>
<evidence type="ECO:0000313" key="3">
    <source>
        <dbReference type="Proteomes" id="UP001054837"/>
    </source>
</evidence>
<protein>
    <submittedName>
        <fullName evidence="2">Uncharacterized protein</fullName>
    </submittedName>
</protein>